<evidence type="ECO:0000313" key="1">
    <source>
        <dbReference type="EMBL" id="RVD87174.1"/>
    </source>
</evidence>
<dbReference type="AlphaFoldDB" id="A0A437A7K7"/>
<dbReference type="Proteomes" id="UP000283090">
    <property type="component" value="Unassembled WGS sequence"/>
</dbReference>
<dbReference type="STRING" id="97331.A0A437A7K7"/>
<proteinExistence type="predicted"/>
<protein>
    <submittedName>
        <fullName evidence="1">Uncharacterized protein</fullName>
    </submittedName>
</protein>
<evidence type="ECO:0000313" key="2">
    <source>
        <dbReference type="Proteomes" id="UP000283090"/>
    </source>
</evidence>
<dbReference type="VEuPathDB" id="FungiDB:DFL_003142"/>
<dbReference type="GeneID" id="93585453"/>
<organism evidence="1 2">
    <name type="scientific">Arthrobotrys flagrans</name>
    <name type="common">Nematode-trapping fungus</name>
    <name type="synonym">Trichothecium flagrans</name>
    <dbReference type="NCBI Taxonomy" id="97331"/>
    <lineage>
        <taxon>Eukaryota</taxon>
        <taxon>Fungi</taxon>
        <taxon>Dikarya</taxon>
        <taxon>Ascomycota</taxon>
        <taxon>Pezizomycotina</taxon>
        <taxon>Orbiliomycetes</taxon>
        <taxon>Orbiliales</taxon>
        <taxon>Orbiliaceae</taxon>
        <taxon>Arthrobotrys</taxon>
    </lineage>
</organism>
<comment type="caution">
    <text evidence="1">The sequence shown here is derived from an EMBL/GenBank/DDBJ whole genome shotgun (WGS) entry which is preliminary data.</text>
</comment>
<gene>
    <name evidence="1" type="ORF">DFL_003142</name>
</gene>
<dbReference type="RefSeq" id="XP_067492718.1">
    <property type="nucleotide sequence ID" value="XM_067632037.1"/>
</dbReference>
<sequence length="98" mass="11285">MSLMGGASVRTIEYINDYDFSDQLTVLKSCLLVFKYLREPTVQANFEAQVRRMGTGLNFLELGYIPSVTLGYEPGRFKLARSWYKYPAIRRKSAGYQQ</sequence>
<keyword evidence="2" id="KW-1185">Reference proteome</keyword>
<accession>A0A437A7K7</accession>
<dbReference type="EMBL" id="SAEB01000004">
    <property type="protein sequence ID" value="RVD87174.1"/>
    <property type="molecule type" value="Genomic_DNA"/>
</dbReference>
<name>A0A437A7K7_ARTFL</name>
<reference evidence="1 2" key="1">
    <citation type="submission" date="2019-01" db="EMBL/GenBank/DDBJ databases">
        <title>Intercellular communication is required for trap formation in the nematode-trapping fungus Duddingtonia flagrans.</title>
        <authorList>
            <person name="Youssar L."/>
            <person name="Wernet V."/>
            <person name="Hensel N."/>
            <person name="Hildebrandt H.-G."/>
            <person name="Fischer R."/>
        </authorList>
    </citation>
    <scope>NUCLEOTIDE SEQUENCE [LARGE SCALE GENOMIC DNA]</scope>
    <source>
        <strain evidence="1 2">CBS H-5679</strain>
    </source>
</reference>